<protein>
    <submittedName>
        <fullName evidence="1">Uncharacterized protein</fullName>
    </submittedName>
</protein>
<dbReference type="AlphaFoldDB" id="A0ABC9Y9T5"/>
<proteinExistence type="predicted"/>
<dbReference type="PANTHER" id="PTHR33332">
    <property type="entry name" value="REVERSE TRANSCRIPTASE DOMAIN-CONTAINING PROTEIN"/>
    <property type="match status" value="1"/>
</dbReference>
<dbReference type="EMBL" id="BAAFJT010000040">
    <property type="protein sequence ID" value="GAB0205762.1"/>
    <property type="molecule type" value="Genomic_DNA"/>
</dbReference>
<evidence type="ECO:0000313" key="1">
    <source>
        <dbReference type="EMBL" id="GAB0205762.1"/>
    </source>
</evidence>
<dbReference type="Proteomes" id="UP001623348">
    <property type="component" value="Unassembled WGS sequence"/>
</dbReference>
<sequence>MKFDKSKCQILHLGWGNPGYMYKLANERLERSLAERDLGIWVDGRLNMSQQCALAAKRAKHVLGYMKYSIASQLREVIVPLYWCGPIFSSVCNFGDLNIRTSNY</sequence>
<name>A0ABC9Y9T5_GRUJA</name>
<reference evidence="1 2" key="1">
    <citation type="submission" date="2024-06" db="EMBL/GenBank/DDBJ databases">
        <title>The draft genome of Grus japonensis, version 3.</title>
        <authorList>
            <person name="Nabeshima K."/>
            <person name="Suzuki S."/>
            <person name="Onuma M."/>
        </authorList>
    </citation>
    <scope>NUCLEOTIDE SEQUENCE [LARGE SCALE GENOMIC DNA]</scope>
    <source>
        <strain evidence="1 2">451A</strain>
    </source>
</reference>
<organism evidence="1 2">
    <name type="scientific">Grus japonensis</name>
    <name type="common">Japanese crane</name>
    <name type="synonym">Red-crowned crane</name>
    <dbReference type="NCBI Taxonomy" id="30415"/>
    <lineage>
        <taxon>Eukaryota</taxon>
        <taxon>Metazoa</taxon>
        <taxon>Chordata</taxon>
        <taxon>Craniata</taxon>
        <taxon>Vertebrata</taxon>
        <taxon>Euteleostomi</taxon>
        <taxon>Archelosauria</taxon>
        <taxon>Archosauria</taxon>
        <taxon>Dinosauria</taxon>
        <taxon>Saurischia</taxon>
        <taxon>Theropoda</taxon>
        <taxon>Coelurosauria</taxon>
        <taxon>Aves</taxon>
        <taxon>Neognathae</taxon>
        <taxon>Neoaves</taxon>
        <taxon>Gruiformes</taxon>
        <taxon>Gruidae</taxon>
        <taxon>Grus</taxon>
    </lineage>
</organism>
<gene>
    <name evidence="1" type="ORF">GRJ2_003041800</name>
</gene>
<keyword evidence="2" id="KW-1185">Reference proteome</keyword>
<evidence type="ECO:0000313" key="2">
    <source>
        <dbReference type="Proteomes" id="UP001623348"/>
    </source>
</evidence>
<accession>A0ABC9Y9T5</accession>
<comment type="caution">
    <text evidence="1">The sequence shown here is derived from an EMBL/GenBank/DDBJ whole genome shotgun (WGS) entry which is preliminary data.</text>
</comment>